<evidence type="ECO:0000256" key="3">
    <source>
        <dbReference type="ARBA" id="ARBA00022617"/>
    </source>
</evidence>
<keyword evidence="6" id="KW-0812">Transmembrane</keyword>
<organism evidence="7 8">
    <name type="scientific">Gibberella intermedia</name>
    <name type="common">Bulb rot disease fungus</name>
    <name type="synonym">Fusarium proliferatum</name>
    <dbReference type="NCBI Taxonomy" id="948311"/>
    <lineage>
        <taxon>Eukaryota</taxon>
        <taxon>Fungi</taxon>
        <taxon>Dikarya</taxon>
        <taxon>Ascomycota</taxon>
        <taxon>Pezizomycotina</taxon>
        <taxon>Sordariomycetes</taxon>
        <taxon>Hypocreomycetidae</taxon>
        <taxon>Hypocreales</taxon>
        <taxon>Nectriaceae</taxon>
        <taxon>Fusarium</taxon>
        <taxon>Fusarium fujikuroi species complex</taxon>
    </lineage>
</organism>
<dbReference type="GO" id="GO:0020037">
    <property type="term" value="F:heme binding"/>
    <property type="evidence" value="ECO:0007669"/>
    <property type="project" value="InterPro"/>
</dbReference>
<dbReference type="PANTHER" id="PTHR24305:SF210">
    <property type="entry name" value="CYTOCHROME P450 MONOOXYGENASE ASQL-RELATED"/>
    <property type="match status" value="1"/>
</dbReference>
<evidence type="ECO:0000313" key="8">
    <source>
        <dbReference type="Proteomes" id="UP000251714"/>
    </source>
</evidence>
<proteinExistence type="inferred from homology"/>
<accession>A0A365NIS5</accession>
<keyword evidence="4" id="KW-0479">Metal-binding</keyword>
<keyword evidence="6" id="KW-1133">Transmembrane helix</keyword>
<evidence type="ECO:0000256" key="2">
    <source>
        <dbReference type="ARBA" id="ARBA00010617"/>
    </source>
</evidence>
<evidence type="ECO:0000256" key="5">
    <source>
        <dbReference type="ARBA" id="ARBA00023004"/>
    </source>
</evidence>
<dbReference type="CDD" id="cd11058">
    <property type="entry name" value="CYP60B-like"/>
    <property type="match status" value="1"/>
</dbReference>
<dbReference type="EMBL" id="PKMI01000008">
    <property type="protein sequence ID" value="RBA20705.1"/>
    <property type="molecule type" value="Genomic_DNA"/>
</dbReference>
<evidence type="ECO:0000313" key="7">
    <source>
        <dbReference type="EMBL" id="RBA20705.1"/>
    </source>
</evidence>
<keyword evidence="6" id="KW-0472">Membrane</keyword>
<keyword evidence="3" id="KW-0349">Heme</keyword>
<dbReference type="AlphaFoldDB" id="A0A365NIS5"/>
<keyword evidence="5" id="KW-0408">Iron</keyword>
<dbReference type="Pfam" id="PF00067">
    <property type="entry name" value="p450"/>
    <property type="match status" value="1"/>
</dbReference>
<evidence type="ECO:0000256" key="6">
    <source>
        <dbReference type="SAM" id="Phobius"/>
    </source>
</evidence>
<dbReference type="InterPro" id="IPR001128">
    <property type="entry name" value="Cyt_P450"/>
</dbReference>
<comment type="caution">
    <text evidence="7">The sequence shown here is derived from an EMBL/GenBank/DDBJ whole genome shotgun (WGS) entry which is preliminary data.</text>
</comment>
<dbReference type="InterPro" id="IPR050121">
    <property type="entry name" value="Cytochrome_P450_monoxygenase"/>
</dbReference>
<protein>
    <recommendedName>
        <fullName evidence="9">Transcription factor domain-containing protein</fullName>
    </recommendedName>
</protein>
<sequence length="809" mass="90557">MAAIFSIFGGLSCLLGVIWLLNIIYRLLFHPLAQFPGPKLAAVSDLWYGLKWTSGRYPFIMEETHRKYGDVVRIAPNELSFANVQAYNDIYGHATKGKKKFIKSDWYDTSGDHPGIVSVRDPAQHSRQRKYLSHAFSAKSLRAQETLIHRYVDMFIGQLRKLGNPKGSGINVEEALNWLTFDVIGDLAFGESFSAVAEGRPHFWVSLIIDATYFNMLSMLRKRLPIITLYLPFIVPKDSGKMHRRHMELTNQKMLKRLEMPNSEERGDFFSHLLAKGGNDIPKHELRQQSHTLIVAGSETTATGLTGIVYCLLSNRSCLVKLTDEVRTRFQSEAEITGDATAELKYLHAVIEEGLRIFPPAPFGLPRISPGAVVDGHYIPSGVVPQAAVYLRTYKSRAASVMHTLCTGRDALYLSDYPRVAEARAQSHISDCSGLSDGEIPVNCSPESRASTLIVPLTIEHLCSEELFEMLISDYLEYLYPLYPIVHRPRFRADFQNKRYQSDPSFYRLCISLSALTVSSSPHDFRHYGFQPEETAISILEKAHRLVVLSKMSQNPAIDLEICKRAFWLIFIMMASHDRLAYPVSHTGISYNPVCIDWDFLVLQEVDDVNPGDIERSEEPRDTPLIAGFIASVKLYLCAAALGLDKLPGNPRYGPFSASSSSETLTSPDAQGLSLEQGLDIVRAVRDVIQQLPEEFRMFNLDGNPNKGLLSFVILRTNVHMTSLFIQSIILATLSGSNPSFQQDNRNPSSTGSEHGLLLEESQNANHQLFKLRKDIAQECCDIIIITPVSALKANGIAAVGFPWKVQQT</sequence>
<dbReference type="GO" id="GO:0016705">
    <property type="term" value="F:oxidoreductase activity, acting on paired donors, with incorporation or reduction of molecular oxygen"/>
    <property type="evidence" value="ECO:0007669"/>
    <property type="project" value="InterPro"/>
</dbReference>
<reference evidence="7 8" key="1">
    <citation type="submission" date="2017-12" db="EMBL/GenBank/DDBJ databases">
        <title>Genome sequence of the mycotoxigenic crop pathogen Fusarium proliferatum, strain ITEM 2341 from Date Palm.</title>
        <authorList>
            <person name="Almiman B.F."/>
            <person name="Shittu T.A."/>
            <person name="Muthumeenakshi S."/>
            <person name="Baroncelli R."/>
            <person name="Sreenivasaprasada S."/>
        </authorList>
    </citation>
    <scope>NUCLEOTIDE SEQUENCE [LARGE SCALE GENOMIC DNA]</scope>
    <source>
        <strain evidence="7 8">ITEM 2341</strain>
    </source>
</reference>
<comment type="cofactor">
    <cofactor evidence="1">
        <name>heme</name>
        <dbReference type="ChEBI" id="CHEBI:30413"/>
    </cofactor>
</comment>
<dbReference type="Gene3D" id="1.10.630.10">
    <property type="entry name" value="Cytochrome P450"/>
    <property type="match status" value="1"/>
</dbReference>
<dbReference type="GO" id="GO:0004497">
    <property type="term" value="F:monooxygenase activity"/>
    <property type="evidence" value="ECO:0007669"/>
    <property type="project" value="InterPro"/>
</dbReference>
<evidence type="ECO:0000256" key="1">
    <source>
        <dbReference type="ARBA" id="ARBA00001971"/>
    </source>
</evidence>
<dbReference type="InterPro" id="IPR036396">
    <property type="entry name" value="Cyt_P450_sf"/>
</dbReference>
<feature type="transmembrane region" description="Helical" evidence="6">
    <location>
        <begin position="7"/>
        <end position="28"/>
    </location>
</feature>
<dbReference type="CDD" id="cd12148">
    <property type="entry name" value="fungal_TF_MHR"/>
    <property type="match status" value="1"/>
</dbReference>
<dbReference type="Proteomes" id="UP000251714">
    <property type="component" value="Unassembled WGS sequence"/>
</dbReference>
<name>A0A365NIS5_GIBIN</name>
<dbReference type="SUPFAM" id="SSF48264">
    <property type="entry name" value="Cytochrome P450"/>
    <property type="match status" value="1"/>
</dbReference>
<comment type="similarity">
    <text evidence="2">Belongs to the cytochrome P450 family.</text>
</comment>
<dbReference type="GO" id="GO:0005506">
    <property type="term" value="F:iron ion binding"/>
    <property type="evidence" value="ECO:0007669"/>
    <property type="project" value="InterPro"/>
</dbReference>
<dbReference type="PANTHER" id="PTHR24305">
    <property type="entry name" value="CYTOCHROME P450"/>
    <property type="match status" value="1"/>
</dbReference>
<evidence type="ECO:0008006" key="9">
    <source>
        <dbReference type="Google" id="ProtNLM"/>
    </source>
</evidence>
<evidence type="ECO:0000256" key="4">
    <source>
        <dbReference type="ARBA" id="ARBA00022723"/>
    </source>
</evidence>
<gene>
    <name evidence="7" type="ORF">FPRO05_08152</name>
</gene>